<evidence type="ECO:0000313" key="3">
    <source>
        <dbReference type="EMBL" id="MCZ0865101.1"/>
    </source>
</evidence>
<comment type="caution">
    <text evidence="3">The sequence shown here is derived from an EMBL/GenBank/DDBJ whole genome shotgun (WGS) entry which is preliminary data.</text>
</comment>
<protein>
    <submittedName>
        <fullName evidence="3">Phage tail protein</fullName>
    </submittedName>
</protein>
<name>A0A9J6RM94_9GAMM</name>
<dbReference type="PANTHER" id="PTHR36251:SF2">
    <property type="entry name" value="GIFSY-2 PROPHAGE HOST SPECIFICITY PROTEIN J, PHAGE LAMBDA"/>
    <property type="match status" value="1"/>
</dbReference>
<dbReference type="InterPro" id="IPR053171">
    <property type="entry name" value="Viral_Tip_Attach_Protein"/>
</dbReference>
<dbReference type="RefSeq" id="WP_258331252.1">
    <property type="nucleotide sequence ID" value="NZ_JAPTGG010000005.1"/>
</dbReference>
<keyword evidence="4" id="KW-1185">Reference proteome</keyword>
<dbReference type="EMBL" id="JAPTGG010000005">
    <property type="protein sequence ID" value="MCZ0865101.1"/>
    <property type="molecule type" value="Genomic_DNA"/>
</dbReference>
<proteinExistence type="predicted"/>
<feature type="domain" description="Tip attachment protein J HDII-ins2" evidence="2">
    <location>
        <begin position="94"/>
        <end position="220"/>
    </location>
</feature>
<reference evidence="3 4" key="1">
    <citation type="submission" date="2022-12" db="EMBL/GenBank/DDBJ databases">
        <title>Dasania phycosphaerae sp. nov., isolated from particulate material of the south coast of Korea.</title>
        <authorList>
            <person name="Jiang Y."/>
        </authorList>
    </citation>
    <scope>NUCLEOTIDE SEQUENCE [LARGE SCALE GENOMIC DNA]</scope>
    <source>
        <strain evidence="3 4">GY-19</strain>
    </source>
</reference>
<accession>A0A9J6RM94</accession>
<dbReference type="Proteomes" id="UP001069090">
    <property type="component" value="Unassembled WGS sequence"/>
</dbReference>
<evidence type="ECO:0000259" key="1">
    <source>
        <dbReference type="Pfam" id="PF13550"/>
    </source>
</evidence>
<organism evidence="3 4">
    <name type="scientific">Dasania phycosphaerae</name>
    <dbReference type="NCBI Taxonomy" id="2950436"/>
    <lineage>
        <taxon>Bacteria</taxon>
        <taxon>Pseudomonadati</taxon>
        <taxon>Pseudomonadota</taxon>
        <taxon>Gammaproteobacteria</taxon>
        <taxon>Cellvibrionales</taxon>
        <taxon>Spongiibacteraceae</taxon>
        <taxon>Dasania</taxon>
    </lineage>
</organism>
<dbReference type="PANTHER" id="PTHR36251">
    <property type="entry name" value="FELS-1 PROPHAGE HOST SPECIFICITY PROTEIN-RELATED"/>
    <property type="match status" value="1"/>
</dbReference>
<sequence length="1233" mass="133286">MGKAMLIVGEKGKGGGSGNVAKEAPNTLFSNSIAKVIDLIGEGEIQGLVNGAKSIYLNDTPLQNSNGSYNFSGVTVQTRDGTPDQAYMPGFGAVENEIAVEAEVTKATAVTRTITDPDLDAVRVKLRIPQLTYQDKGTGDLKGYSVEIKIKIQSSGGGWVEVFNDTITGKTVAPYETQYVVDLPVGGAPWNVRLERVSDDHPEAHINDKTFFSSYTELTYAKLSYPDCAVIGIAIDAEQFGTSIPKRSYDVYGLIIKVPSNYNTATRAYTGLWDGTFKLAWSDNPAWVFYDLLTNERYGLGDYVDSARVDKWGLYQIAQYCDELVDDGFGGQEPRFTFNGVLNTRREAYAVLNNLASTFRGMVYWGAGVVVATQDAPADAVKLVAPANVIGGEFKYSGKPLNDRATVALVTWNDPADGGRATIEVVQDAEGIAQLGWRTADIVAYGCTSRGQAQRFGRWHLDTQKNEIETLNYRCSYDHADLRPGAIIKVSDPSIVGERLGGRIKLATSNTVTFDSPPILFFAVATYTLAVVLPDGSIEQLPCQSFSSGVMTVDGSFSQLPQVGAIWMLSSPAIEPRQYRVNLVVENSANIFSVTATRHDPNKYLRVEQGILFDPAPETLLPTGEMLPPIDCVLQEYLYHDGVVVKAALTISAELPNEPRIALIEMQVKGPNDADYVSAGNPSSSPTIDVYDVRPGAYQARTRTISSLGLVSPWFESNLYQVLGKTAPPSAPENFAAAIRPDTGVVLTIDPIPDLDRDEYAFYVGDTFADAVLLIRAKATEYVWKTAAAGEHTFWVVASDTSGNDSTPVSTTLTINPPDQPVVTSRYDDRNVVFDWLEVSSDFALSAYRIKSGGSVIAEITSTTFSQVVNWQGAKSFTVEAIDIAKNASAAGAVEVNPTPPNKPSVSNQVIDNNVLLKYSSVAGSLPIDHYRLLKGATFATAVNFAEKAGNSTFTTLFESVKGNYIYWLLAVDSAGNASAEASTAAFVSQPPDYILFARYTENANSWDGSITNGIVMDNGNLIMPVDASETYQAHFDSRSWASPQAQVDAGYPYYMQPSTNTGSYEKVIDYGSIIEGSLVTASPTYVMVSGSATLTMQLSYSSDGVSYTDAPPGAEQVFASNFRYIKVHIDIAGAGGDDLVELIDIETRLDKKLINDAGTASCLAGDANGTQVSFEQSFIDVQSITLTAKGTTAITAIYDFVDAPYPTEFFIYLFDNQGNRVSGDCAWSVKGY</sequence>
<dbReference type="Pfam" id="PF24801">
    <property type="entry name" value="FNIII-A_GpJ"/>
    <property type="match status" value="1"/>
</dbReference>
<gene>
    <name evidence="3" type="ORF">O0V09_07820</name>
</gene>
<dbReference type="InterPro" id="IPR055385">
    <property type="entry name" value="GpJ_HDII-ins2"/>
</dbReference>
<evidence type="ECO:0000313" key="4">
    <source>
        <dbReference type="Proteomes" id="UP001069090"/>
    </source>
</evidence>
<dbReference type="AlphaFoldDB" id="A0A9J6RM94"/>
<feature type="domain" description="Tip attachment protein J" evidence="1">
    <location>
        <begin position="345"/>
        <end position="504"/>
    </location>
</feature>
<dbReference type="Pfam" id="PF13550">
    <property type="entry name" value="Phage-tail_3"/>
    <property type="match status" value="1"/>
</dbReference>
<evidence type="ECO:0000259" key="2">
    <source>
        <dbReference type="Pfam" id="PF24801"/>
    </source>
</evidence>
<dbReference type="InterPro" id="IPR032876">
    <property type="entry name" value="J_dom"/>
</dbReference>